<sequence>MAAQAPKVISSSGNEKVSQWQGLAPAQPMQKVAQHLAPDGHFEKAQERSDLLQKLGVFHIAIAFANLAFGSYLVSTVKNLHLVVLKCWYPIWGPVSFLISGILAMATVTFPKTPLKILCVTANVISFFCALAGLFVMAKDLFLESPFPWPIWRPYPNSTVYIQRLELTLLCCTFLEIFLPGPTAITACKTERLHAEDDTPLVPDTPMELEGLSMGPPSYEAVTQACSGSFLGHQLWTTAGLVDTFHQSPLLTGPSSLRDENKKLWMVGTSLTISFWQDVAAIFSGIILGTDSMFWKLVDHIQIGVTEQLVLKLEDCLGFQFNSPSFSAQP</sequence>
<comment type="similarity">
    <text evidence="2">Belongs to the MS4A family.</text>
</comment>
<dbReference type="Pfam" id="PF04103">
    <property type="entry name" value="CD20"/>
    <property type="match status" value="1"/>
</dbReference>
<keyword evidence="3 6" id="KW-0812">Transmembrane</keyword>
<reference evidence="8" key="3">
    <citation type="submission" date="2025-08" db="UniProtKB">
        <authorList>
            <consortium name="RefSeq"/>
        </authorList>
    </citation>
    <scope>IDENTIFICATION</scope>
    <source>
        <strain evidence="8">17A/GY</strain>
        <tissue evidence="8">Liver</tissue>
    </source>
</reference>
<protein>
    <submittedName>
        <fullName evidence="8">Membrane-spanning 4-domains subfamily A member 10 isoform X2</fullName>
    </submittedName>
</protein>
<keyword evidence="7" id="KW-1185">Reference proteome</keyword>
<evidence type="ECO:0000256" key="3">
    <source>
        <dbReference type="ARBA" id="ARBA00022692"/>
    </source>
</evidence>
<evidence type="ECO:0000256" key="1">
    <source>
        <dbReference type="ARBA" id="ARBA00004141"/>
    </source>
</evidence>
<evidence type="ECO:0000313" key="7">
    <source>
        <dbReference type="Proteomes" id="UP001108280"/>
    </source>
</evidence>
<keyword evidence="4 6" id="KW-1133">Transmembrane helix</keyword>
<evidence type="ECO:0000256" key="5">
    <source>
        <dbReference type="ARBA" id="ARBA00023136"/>
    </source>
</evidence>
<evidence type="ECO:0000256" key="6">
    <source>
        <dbReference type="SAM" id="Phobius"/>
    </source>
</evidence>
<comment type="subcellular location">
    <subcellularLocation>
        <location evidence="1">Membrane</location>
        <topology evidence="1">Multi-pass membrane protein</topology>
    </subcellularLocation>
</comment>
<dbReference type="GeneID" id="100750523"/>
<dbReference type="InterPro" id="IPR007237">
    <property type="entry name" value="CD20-like"/>
</dbReference>
<dbReference type="InterPro" id="IPR036672">
    <property type="entry name" value="TCL1_MTCP1_sf"/>
</dbReference>
<proteinExistence type="inferred from homology"/>
<dbReference type="RefSeq" id="XP_027262470.2">
    <property type="nucleotide sequence ID" value="XM_027406669.2"/>
</dbReference>
<organism evidence="7 8">
    <name type="scientific">Cricetulus griseus</name>
    <name type="common">Chinese hamster</name>
    <name type="synonym">Cricetulus barabensis griseus</name>
    <dbReference type="NCBI Taxonomy" id="10029"/>
    <lineage>
        <taxon>Eukaryota</taxon>
        <taxon>Metazoa</taxon>
        <taxon>Chordata</taxon>
        <taxon>Craniata</taxon>
        <taxon>Vertebrata</taxon>
        <taxon>Euteleostomi</taxon>
        <taxon>Mammalia</taxon>
        <taxon>Eutheria</taxon>
        <taxon>Euarchontoglires</taxon>
        <taxon>Glires</taxon>
        <taxon>Rodentia</taxon>
        <taxon>Myomorpha</taxon>
        <taxon>Muroidea</taxon>
        <taxon>Cricetidae</taxon>
        <taxon>Cricetinae</taxon>
        <taxon>Cricetulus</taxon>
    </lineage>
</organism>
<reference evidence="7" key="1">
    <citation type="journal article" date="2018" name="Biotechnol. Bioeng.">
        <title>A reference genome of the Chinese hamster based on a hybrid assembly strategy.</title>
        <authorList>
            <person name="Rupp O."/>
            <person name="MacDonald M.L."/>
            <person name="Li S."/>
            <person name="Dhiman H."/>
            <person name="Polson S."/>
            <person name="Griep S."/>
            <person name="Heffner K."/>
            <person name="Hernandez I."/>
            <person name="Brinkrolf K."/>
            <person name="Jadhav V."/>
            <person name="Samoudi M."/>
            <person name="Hao H."/>
            <person name="Kingham B."/>
            <person name="Goesmann A."/>
            <person name="Betenbaugh M.J."/>
            <person name="Lewis N.E."/>
            <person name="Borth N."/>
            <person name="Lee K.H."/>
        </authorList>
    </citation>
    <scope>NUCLEOTIDE SEQUENCE [LARGE SCALE GENOMIC DNA]</scope>
    <source>
        <strain evidence="7">17A/GY</strain>
    </source>
</reference>
<dbReference type="SUPFAM" id="SSF50904">
    <property type="entry name" value="Oncogene products"/>
    <property type="match status" value="1"/>
</dbReference>
<evidence type="ECO:0000256" key="4">
    <source>
        <dbReference type="ARBA" id="ARBA00022989"/>
    </source>
</evidence>
<gene>
    <name evidence="8" type="primary">Ms4a10</name>
</gene>
<dbReference type="GO" id="GO:0007166">
    <property type="term" value="P:cell surface receptor signaling pathway"/>
    <property type="evidence" value="ECO:0007669"/>
    <property type="project" value="TreeGrafter"/>
</dbReference>
<dbReference type="KEGG" id="cge:100750523"/>
<accession>A0A9J7JGS3</accession>
<evidence type="ECO:0000256" key="2">
    <source>
        <dbReference type="ARBA" id="ARBA00009565"/>
    </source>
</evidence>
<reference evidence="7" key="2">
    <citation type="journal article" date="2020" name="Biotechnol. Bioeng.">
        <title>Chromosome-scale scaffolds for the Chinese hamster reference genome assembly to facilitate the study of the CHO epigenome.</title>
        <authorList>
            <person name="Hilliard W."/>
            <person name="MacDonald M."/>
            <person name="Lee K.H."/>
        </authorList>
    </citation>
    <scope>NUCLEOTIDE SEQUENCE [LARGE SCALE GENOMIC DNA]</scope>
    <source>
        <strain evidence="7">17A/GY</strain>
    </source>
</reference>
<dbReference type="PANTHER" id="PTHR23320">
    <property type="entry name" value="MEMBRANE-SPANNING 4-DOMAINS SUBFAMILY A MS4A -RELATED"/>
    <property type="match status" value="1"/>
</dbReference>
<dbReference type="GO" id="GO:0005886">
    <property type="term" value="C:plasma membrane"/>
    <property type="evidence" value="ECO:0007669"/>
    <property type="project" value="TreeGrafter"/>
</dbReference>
<name>A0A9J7JGS3_CRIGR</name>
<dbReference type="InterPro" id="IPR030417">
    <property type="entry name" value="MS4A"/>
</dbReference>
<dbReference type="Proteomes" id="UP001108280">
    <property type="component" value="Chromosome 3"/>
</dbReference>
<evidence type="ECO:0000313" key="8">
    <source>
        <dbReference type="RefSeq" id="XP_027262470.2"/>
    </source>
</evidence>
<feature type="transmembrane region" description="Helical" evidence="6">
    <location>
        <begin position="55"/>
        <end position="74"/>
    </location>
</feature>
<dbReference type="AlphaFoldDB" id="A0A9J7JGS3"/>
<feature type="transmembrane region" description="Helical" evidence="6">
    <location>
        <begin position="89"/>
        <end position="110"/>
    </location>
</feature>
<dbReference type="PANTHER" id="PTHR23320:SF5">
    <property type="entry name" value="MEMBRANE-SPANNING 4-DOMAINS SUBFAMILY A MEMBER 10"/>
    <property type="match status" value="1"/>
</dbReference>
<keyword evidence="5 6" id="KW-0472">Membrane</keyword>
<feature type="transmembrane region" description="Helical" evidence="6">
    <location>
        <begin position="117"/>
        <end position="138"/>
    </location>
</feature>
<dbReference type="CTD" id="341116"/>
<dbReference type="OrthoDB" id="9449631at2759"/>